<dbReference type="EMBL" id="VSSQ01003536">
    <property type="protein sequence ID" value="MPM21169.1"/>
    <property type="molecule type" value="Genomic_DNA"/>
</dbReference>
<evidence type="ECO:0000313" key="1">
    <source>
        <dbReference type="EMBL" id="MPM21169.1"/>
    </source>
</evidence>
<name>A0A644XYJ4_9ZZZZ</name>
<reference evidence="1" key="1">
    <citation type="submission" date="2019-08" db="EMBL/GenBank/DDBJ databases">
        <authorList>
            <person name="Kucharzyk K."/>
            <person name="Murdoch R.W."/>
            <person name="Higgins S."/>
            <person name="Loffler F."/>
        </authorList>
    </citation>
    <scope>NUCLEOTIDE SEQUENCE</scope>
</reference>
<comment type="caution">
    <text evidence="1">The sequence shown here is derived from an EMBL/GenBank/DDBJ whole genome shotgun (WGS) entry which is preliminary data.</text>
</comment>
<sequence>MEASVQLGDAVNRKREGRRSLEVGLVIIAVDNGLVRIGDEIAVGIGSKGIGDGLAVHGKGGGVKHVQGAVFNGGDGCVNCLLSAGGAGGAQRGNHNAAFSVAVAVIGFKLAALHGGADDLLIGNLPVILGRGQRHIGGDGEHIHVVAHGIDIGVALVVGGLHGGGGAGGVGVLADDDAAAADQRVGGLALGLDVKPRVGEGHVHVGVGHDGADAQEEGGVAGNHLGKGIRADVADVRIGDRAGVHQLLELHAGHDAGDIAGLIDVVKVVGKVGHASGSGVGAGGVGKVDVGIFRCGLHEIRLVAEGVCKDDVAALLRQVDRGVVALLVFGNGIFEDQVFTGNTQRFAGCLDALHVGEGVALVFVADQNRADLEIAGGGVAAGSRTLGSARVAGSAGIAAGGQAHHHDGRQQQCKKLLHSVILLILFENQSVDGFPQIISYRVDL</sequence>
<proteinExistence type="predicted"/>
<protein>
    <submittedName>
        <fullName evidence="1">Uncharacterized protein</fullName>
    </submittedName>
</protein>
<gene>
    <name evidence="1" type="ORF">SDC9_67612</name>
</gene>
<dbReference type="AlphaFoldDB" id="A0A644XYJ4"/>
<organism evidence="1">
    <name type="scientific">bioreactor metagenome</name>
    <dbReference type="NCBI Taxonomy" id="1076179"/>
    <lineage>
        <taxon>unclassified sequences</taxon>
        <taxon>metagenomes</taxon>
        <taxon>ecological metagenomes</taxon>
    </lineage>
</organism>
<accession>A0A644XYJ4</accession>